<evidence type="ECO:0000256" key="1">
    <source>
        <dbReference type="SAM" id="SignalP"/>
    </source>
</evidence>
<proteinExistence type="evidence at transcript level"/>
<reference evidence="2" key="2">
    <citation type="submission" date="2017-07" db="EMBL/GenBank/DDBJ databases">
        <authorList>
            <person name="Sun Z.S."/>
            <person name="Albrecht U."/>
            <person name="Echele G."/>
            <person name="Lee C.C."/>
        </authorList>
    </citation>
    <scope>NUCLEOTIDE SEQUENCE</scope>
    <source>
        <strain evidence="2">S_Ps8.2</strain>
    </source>
</reference>
<evidence type="ECO:0000313" key="2">
    <source>
        <dbReference type="EMBL" id="ATF27764.1"/>
    </source>
</evidence>
<keyword evidence="1" id="KW-0732">Signal</keyword>
<accession>A0A291C2S9</accession>
<feature type="signal peptide" evidence="1">
    <location>
        <begin position="1"/>
        <end position="22"/>
    </location>
</feature>
<protein>
    <submittedName>
        <fullName evidence="2">Conotoxin</fullName>
    </submittedName>
</protein>
<reference evidence="2" key="1">
    <citation type="journal article" date="2017" name="Genome Biol. Evol.">
        <title>Divergence of the Venom Exogene Repertoire in Two Sister Species of Turriconus.</title>
        <authorList>
            <person name="Li Q."/>
            <person name="Barghi N."/>
            <person name="Lu A."/>
            <person name="Fedosov A.E."/>
            <person name="Bandyopadhyay P.K."/>
            <person name="Lluisma A.O."/>
            <person name="Concepcion G.P."/>
            <person name="Yandell M."/>
            <person name="Olivera B.M."/>
            <person name="Safavi-Hemami H."/>
        </authorList>
    </citation>
    <scope>NUCLEOTIDE SEQUENCE</scope>
    <source>
        <strain evidence="2">S_Ps8.2</strain>
    </source>
</reference>
<name>A0A291C2S9_CONPC</name>
<dbReference type="EMBL" id="MF576930">
    <property type="protein sequence ID" value="ATF27764.1"/>
    <property type="molecule type" value="mRNA"/>
</dbReference>
<sequence>MMWKMGAMFVLLLLFTLPFGQQEGDFQARKIRPENVFLDTVAKSTRGCSGSCYTSSPKCNGACNCDRSGCWCRPFSNGCYCYC</sequence>
<dbReference type="AlphaFoldDB" id="A0A291C2S9"/>
<organism evidence="2">
    <name type="scientific">Conus praecellens</name>
    <name type="common">Admirable cone</name>
    <dbReference type="NCBI Taxonomy" id="128530"/>
    <lineage>
        <taxon>Eukaryota</taxon>
        <taxon>Metazoa</taxon>
        <taxon>Spiralia</taxon>
        <taxon>Lophotrochozoa</taxon>
        <taxon>Mollusca</taxon>
        <taxon>Gastropoda</taxon>
        <taxon>Caenogastropoda</taxon>
        <taxon>Neogastropoda</taxon>
        <taxon>Conoidea</taxon>
        <taxon>Conidae</taxon>
        <taxon>Conus</taxon>
        <taxon>Turriconus</taxon>
    </lineage>
</organism>
<feature type="chain" id="PRO_5012448663" evidence="1">
    <location>
        <begin position="23"/>
        <end position="83"/>
    </location>
</feature>